<dbReference type="SUPFAM" id="SSF56784">
    <property type="entry name" value="HAD-like"/>
    <property type="match status" value="1"/>
</dbReference>
<comment type="similarity">
    <text evidence="11 12">Belongs to the gmhB family.</text>
</comment>
<feature type="binding site" evidence="16">
    <location>
        <position position="94"/>
    </location>
    <ligand>
        <name>Zn(2+)</name>
        <dbReference type="ChEBI" id="CHEBI:29105"/>
    </ligand>
</feature>
<feature type="active site" description="Nucleophile" evidence="13">
    <location>
        <position position="11"/>
    </location>
</feature>
<evidence type="ECO:0000256" key="10">
    <source>
        <dbReference type="ARBA" id="ARBA00023277"/>
    </source>
</evidence>
<dbReference type="InterPro" id="IPR036412">
    <property type="entry name" value="HAD-like_sf"/>
</dbReference>
<keyword evidence="9 16" id="KW-0862">Zinc</keyword>
<feature type="binding site" evidence="16">
    <location>
        <position position="107"/>
    </location>
    <ligand>
        <name>Zn(2+)</name>
        <dbReference type="ChEBI" id="CHEBI:29105"/>
    </ligand>
</feature>
<feature type="binding site" evidence="16">
    <location>
        <position position="11"/>
    </location>
    <ligand>
        <name>Mg(2+)</name>
        <dbReference type="ChEBI" id="CHEBI:18420"/>
    </ligand>
</feature>
<dbReference type="RefSeq" id="WP_029741186.1">
    <property type="nucleotide sequence ID" value="NZ_AP019632.1"/>
</dbReference>
<evidence type="ECO:0000256" key="1">
    <source>
        <dbReference type="ARBA" id="ARBA00001226"/>
    </source>
</evidence>
<dbReference type="EC" id="3.1.3.-" evidence="12"/>
<dbReference type="AlphaFoldDB" id="A0A143HYG2"/>
<feature type="binding site" evidence="14">
    <location>
        <begin position="53"/>
        <end position="56"/>
    </location>
    <ligand>
        <name>substrate</name>
    </ligand>
</feature>
<feature type="binding site" evidence="16">
    <location>
        <position position="13"/>
    </location>
    <ligand>
        <name>Mg(2+)</name>
        <dbReference type="ChEBI" id="CHEBI:18420"/>
    </ligand>
</feature>
<organism evidence="17 19">
    <name type="scientific">Enterobacter asburiae</name>
    <dbReference type="NCBI Taxonomy" id="61645"/>
    <lineage>
        <taxon>Bacteria</taxon>
        <taxon>Pseudomonadati</taxon>
        <taxon>Pseudomonadota</taxon>
        <taxon>Gammaproteobacteria</taxon>
        <taxon>Enterobacterales</taxon>
        <taxon>Enterobacteriaceae</taxon>
        <taxon>Enterobacter</taxon>
        <taxon>Enterobacter cloacae complex</taxon>
    </lineage>
</organism>
<sequence length="188" mass="20961">MAKSVPAIFLDRDGTINVDHGYVHEIDEFEFIEGVIDAMRQLKEMGYALVVVTNQSGIARGKFTEAQFETLTEWMDWSLADRGVDLDGIYYCPHHPQGTVEAYRQTCDCRKPHPGMFISAQEFLHIDMSASYMVGDKLEDMQAAAAAGVGTKILVRTGKPVTPEAENAADWVINSLADLPKEIKKHQK</sequence>
<dbReference type="SFLD" id="SFLDS00003">
    <property type="entry name" value="Haloacid_Dehalogenase"/>
    <property type="match status" value="1"/>
</dbReference>
<dbReference type="Proteomes" id="UP000826990">
    <property type="component" value="Chromosome"/>
</dbReference>
<evidence type="ECO:0000256" key="14">
    <source>
        <dbReference type="PIRSR" id="PIRSR004682-2"/>
    </source>
</evidence>
<dbReference type="GO" id="GO:0005975">
    <property type="term" value="P:carbohydrate metabolic process"/>
    <property type="evidence" value="ECO:0007669"/>
    <property type="project" value="InterPro"/>
</dbReference>
<evidence type="ECO:0000313" key="18">
    <source>
        <dbReference type="EMBL" id="QYD27710.1"/>
    </source>
</evidence>
<name>A0A143HYG2_ENTAS</name>
<gene>
    <name evidence="17" type="primary">gmhB</name>
    <name evidence="17" type="ORF">JGT27_08410</name>
    <name evidence="18" type="ORF">KZX48_04635</name>
</gene>
<evidence type="ECO:0000256" key="8">
    <source>
        <dbReference type="ARBA" id="ARBA00022801"/>
    </source>
</evidence>
<comment type="cofactor">
    <cofactor evidence="16">
        <name>Mg(2+)</name>
        <dbReference type="ChEBI" id="CHEBI:18420"/>
    </cofactor>
</comment>
<dbReference type="NCBIfam" id="TIGR01662">
    <property type="entry name" value="HAD-SF-IIIA"/>
    <property type="match status" value="1"/>
</dbReference>
<evidence type="ECO:0000313" key="17">
    <source>
        <dbReference type="EMBL" id="MBJ6595715.1"/>
    </source>
</evidence>
<dbReference type="Proteomes" id="UP000641429">
    <property type="component" value="Unassembled WGS sequence"/>
</dbReference>
<dbReference type="EMBL" id="CP080107">
    <property type="protein sequence ID" value="QYD27710.1"/>
    <property type="molecule type" value="Genomic_DNA"/>
</dbReference>
<evidence type="ECO:0000256" key="13">
    <source>
        <dbReference type="PIRSR" id="PIRSR004682-1"/>
    </source>
</evidence>
<keyword evidence="8 12" id="KW-0378">Hydrolase</keyword>
<feature type="site" description="Contributes to substrate recognition" evidence="15">
    <location>
        <position position="110"/>
    </location>
</feature>
<dbReference type="PIRSF" id="PIRSF004682">
    <property type="entry name" value="GmhB"/>
    <property type="match status" value="1"/>
</dbReference>
<dbReference type="InterPro" id="IPR006543">
    <property type="entry name" value="Histidinol-phos"/>
</dbReference>
<feature type="active site" description="Proton donor" evidence="13">
    <location>
        <position position="13"/>
    </location>
</feature>
<reference evidence="17" key="1">
    <citation type="submission" date="2020-12" db="EMBL/GenBank/DDBJ databases">
        <title>Molecular epidemiology of VIM- metallo-b-lactamase-producing Enterobacter cloacae complex isolated in France between 2015 and 2018.</title>
        <authorList>
            <person name="Emeraud C."/>
            <person name="Petit C."/>
            <person name="Bonnin R."/>
            <person name="Naas T."/>
            <person name="Dortet L."/>
        </authorList>
    </citation>
    <scope>NUCLEOTIDE SEQUENCE</scope>
    <source>
        <strain evidence="17">170C2</strain>
    </source>
</reference>
<dbReference type="CDD" id="cd07503">
    <property type="entry name" value="HAD_HisB-N"/>
    <property type="match status" value="1"/>
</dbReference>
<dbReference type="NCBIfam" id="TIGR01656">
    <property type="entry name" value="Histidinol-ppas"/>
    <property type="match status" value="1"/>
</dbReference>
<feature type="binding site" evidence="16">
    <location>
        <position position="92"/>
    </location>
    <ligand>
        <name>Zn(2+)</name>
        <dbReference type="ChEBI" id="CHEBI:29105"/>
    </ligand>
</feature>
<dbReference type="Gene3D" id="3.40.50.1000">
    <property type="entry name" value="HAD superfamily/HAD-like"/>
    <property type="match status" value="1"/>
</dbReference>
<comment type="subcellular location">
    <subcellularLocation>
        <location evidence="3 12">Cytoplasm</location>
    </subcellularLocation>
</comment>
<dbReference type="PANTHER" id="PTHR42891:SF1">
    <property type="entry name" value="D-GLYCERO-BETA-D-MANNO-HEPTOSE-1,7-BISPHOSPHATE 7-PHOSPHATASE"/>
    <property type="match status" value="1"/>
</dbReference>
<evidence type="ECO:0000256" key="15">
    <source>
        <dbReference type="PIRSR" id="PIRSR004682-3"/>
    </source>
</evidence>
<keyword evidence="10 12" id="KW-0119">Carbohydrate metabolism</keyword>
<evidence type="ECO:0000256" key="6">
    <source>
        <dbReference type="ARBA" id="ARBA00022490"/>
    </source>
</evidence>
<dbReference type="GO" id="GO:0097171">
    <property type="term" value="P:ADP-L-glycero-beta-D-manno-heptose biosynthetic process"/>
    <property type="evidence" value="ECO:0007669"/>
    <property type="project" value="UniProtKB-UniPathway"/>
</dbReference>
<feature type="binding site" evidence="14">
    <location>
        <begin position="110"/>
        <end position="111"/>
    </location>
    <ligand>
        <name>substrate</name>
    </ligand>
</feature>
<evidence type="ECO:0000256" key="5">
    <source>
        <dbReference type="ARBA" id="ARBA00004713"/>
    </source>
</evidence>
<dbReference type="FunFam" id="3.40.50.1000:FF:000037">
    <property type="entry name" value="D,D-heptose 1,7-bisphosphate phosphatase"/>
    <property type="match status" value="1"/>
</dbReference>
<accession>A0A263VVV5</accession>
<feature type="binding site" evidence="14">
    <location>
        <position position="137"/>
    </location>
    <ligand>
        <name>substrate</name>
    </ligand>
</feature>
<feature type="binding site" evidence="14">
    <location>
        <begin position="11"/>
        <end position="13"/>
    </location>
    <ligand>
        <name>substrate</name>
    </ligand>
</feature>
<evidence type="ECO:0000256" key="9">
    <source>
        <dbReference type="ARBA" id="ARBA00022833"/>
    </source>
</evidence>
<dbReference type="SFLD" id="SFLDG01134">
    <property type="entry name" value="C1.5.5:_Heptose_Bisphosphate_P"/>
    <property type="match status" value="1"/>
</dbReference>
<evidence type="ECO:0000256" key="12">
    <source>
        <dbReference type="PIRNR" id="PIRNR004682"/>
    </source>
</evidence>
<dbReference type="GO" id="GO:0046872">
    <property type="term" value="F:metal ion binding"/>
    <property type="evidence" value="ECO:0007669"/>
    <property type="project" value="UniProtKB-KW"/>
</dbReference>
<evidence type="ECO:0000256" key="11">
    <source>
        <dbReference type="ARBA" id="ARBA00061616"/>
    </source>
</evidence>
<feature type="site" description="Stabilizes the phosphoryl group" evidence="15">
    <location>
        <position position="53"/>
    </location>
</feature>
<keyword evidence="16" id="KW-0460">Magnesium</keyword>
<dbReference type="NCBIfam" id="NF006506">
    <property type="entry name" value="PRK08942.1"/>
    <property type="match status" value="1"/>
</dbReference>
<feature type="binding site" evidence="16">
    <location>
        <position position="137"/>
    </location>
    <ligand>
        <name>Mg(2+)</name>
        <dbReference type="ChEBI" id="CHEBI:18420"/>
    </ligand>
</feature>
<comment type="pathway">
    <text evidence="5">Bacterial outer membrane biogenesis; LPS core biosynthesis.</text>
</comment>
<dbReference type="InterPro" id="IPR023214">
    <property type="entry name" value="HAD_sf"/>
</dbReference>
<dbReference type="SFLD" id="SFLDG01129">
    <property type="entry name" value="C1.5:_HAD__Beta-PGM__Phosphata"/>
    <property type="match status" value="1"/>
</dbReference>
<comment type="pathway">
    <text evidence="4">Nucleotide-sugar biosynthesis; ADP-L-glycero-beta-D-manno-heptose biosynthesis; ADP-L-glycero-beta-D-manno-heptose from D-glycero-beta-D-manno-heptose 7-phosphate: step 2/4.</text>
</comment>
<dbReference type="UniPathway" id="UPA00356">
    <property type="reaction ID" value="UER00438"/>
</dbReference>
<accession>A0A143HYG2</accession>
<evidence type="ECO:0000313" key="19">
    <source>
        <dbReference type="Proteomes" id="UP000641429"/>
    </source>
</evidence>
<dbReference type="InterPro" id="IPR004446">
    <property type="entry name" value="Heptose_bisP_phosphatase"/>
</dbReference>
<feature type="binding site" evidence="16">
    <location>
        <position position="109"/>
    </location>
    <ligand>
        <name>Zn(2+)</name>
        <dbReference type="ChEBI" id="CHEBI:29105"/>
    </ligand>
</feature>
<reference evidence="18" key="2">
    <citation type="submission" date="2021-07" db="EMBL/GenBank/DDBJ databases">
        <title>Characterization of Emerging Pathogens Carrying KPC-2 Gene in IncP-6 Plasmids Isolated from Urban Sewage in Argentina.</title>
        <authorList>
            <person name="Ghiglione B."/>
            <person name="Haim M.S."/>
            <person name="Dropa M."/>
        </authorList>
    </citation>
    <scope>NUCLEOTIDE SEQUENCE</scope>
    <source>
        <strain evidence="18">WW-19C</strain>
    </source>
</reference>
<dbReference type="Pfam" id="PF13242">
    <property type="entry name" value="Hydrolase_like"/>
    <property type="match status" value="1"/>
</dbReference>
<dbReference type="InterPro" id="IPR006549">
    <property type="entry name" value="HAD-SF_hydro_IIIA"/>
</dbReference>
<feature type="binding site" evidence="16">
    <location>
        <position position="136"/>
    </location>
    <ligand>
        <name>Mg(2+)</name>
        <dbReference type="ChEBI" id="CHEBI:18420"/>
    </ligand>
</feature>
<protein>
    <recommendedName>
        <fullName evidence="12">D,D-heptose 1,7-bisphosphate phosphatase</fullName>
        <ecNumber evidence="12">3.1.3.-</ecNumber>
    </recommendedName>
</protein>
<comment type="catalytic activity">
    <reaction evidence="1">
        <text>D-glycero-beta-D-manno-heptose 1,7-bisphosphate + H2O = D-glycero-beta-D-manno-heptose 1-phosphate + phosphate</text>
        <dbReference type="Rhea" id="RHEA:28518"/>
        <dbReference type="ChEBI" id="CHEBI:15377"/>
        <dbReference type="ChEBI" id="CHEBI:43474"/>
        <dbReference type="ChEBI" id="CHEBI:60208"/>
        <dbReference type="ChEBI" id="CHEBI:61593"/>
        <dbReference type="EC" id="3.1.3.82"/>
    </reaction>
</comment>
<feature type="site" description="Stabilizes the phosphoryl group" evidence="15">
    <location>
        <position position="111"/>
    </location>
</feature>
<evidence type="ECO:0000256" key="3">
    <source>
        <dbReference type="ARBA" id="ARBA00004496"/>
    </source>
</evidence>
<dbReference type="PANTHER" id="PTHR42891">
    <property type="entry name" value="D-GLYCERO-BETA-D-MANNO-HEPTOSE-1,7-BISPHOSPHATE 7-PHOSPHATASE"/>
    <property type="match status" value="1"/>
</dbReference>
<evidence type="ECO:0000256" key="16">
    <source>
        <dbReference type="PIRSR" id="PIRSR004682-4"/>
    </source>
</evidence>
<evidence type="ECO:0000256" key="2">
    <source>
        <dbReference type="ARBA" id="ARBA00001947"/>
    </source>
</evidence>
<dbReference type="GO" id="GO:0005737">
    <property type="term" value="C:cytoplasm"/>
    <property type="evidence" value="ECO:0007669"/>
    <property type="project" value="UniProtKB-SubCell"/>
</dbReference>
<dbReference type="NCBIfam" id="TIGR00213">
    <property type="entry name" value="GmhB_yaeD"/>
    <property type="match status" value="1"/>
</dbReference>
<dbReference type="EMBL" id="JAELXN010000024">
    <property type="protein sequence ID" value="MBJ6595715.1"/>
    <property type="molecule type" value="Genomic_DNA"/>
</dbReference>
<proteinExistence type="inferred from homology"/>
<comment type="cofactor">
    <cofactor evidence="2 16">
        <name>Zn(2+)</name>
        <dbReference type="ChEBI" id="CHEBI:29105"/>
    </cofactor>
</comment>
<keyword evidence="7 16" id="KW-0479">Metal-binding</keyword>
<feature type="binding site" evidence="14">
    <location>
        <begin position="19"/>
        <end position="22"/>
    </location>
    <ligand>
        <name>substrate</name>
    </ligand>
</feature>
<dbReference type="GO" id="GO:0034200">
    <property type="term" value="F:D-glycero-beta-D-manno-heptose 1,7-bisphosphate 7-phosphatase activity"/>
    <property type="evidence" value="ECO:0007669"/>
    <property type="project" value="UniProtKB-EC"/>
</dbReference>
<evidence type="ECO:0000256" key="7">
    <source>
        <dbReference type="ARBA" id="ARBA00022723"/>
    </source>
</evidence>
<keyword evidence="6 12" id="KW-0963">Cytoplasm</keyword>
<evidence type="ECO:0000256" key="4">
    <source>
        <dbReference type="ARBA" id="ARBA00004708"/>
    </source>
</evidence>